<feature type="non-terminal residue" evidence="1">
    <location>
        <position position="1"/>
    </location>
</feature>
<proteinExistence type="predicted"/>
<dbReference type="Proteomes" id="UP000070195">
    <property type="component" value="Unassembled WGS sequence"/>
</dbReference>
<evidence type="ECO:0000313" key="2">
    <source>
        <dbReference type="Proteomes" id="UP000070195"/>
    </source>
</evidence>
<name>A0A133UCA9_9EURY</name>
<organism evidence="1 2">
    <name type="scientific">candidate division MSBL1 archaeon SCGC-AAA259D18</name>
    <dbReference type="NCBI Taxonomy" id="1698262"/>
    <lineage>
        <taxon>Archaea</taxon>
        <taxon>Methanobacteriati</taxon>
        <taxon>Methanobacteriota</taxon>
        <taxon>candidate division MSBL1</taxon>
    </lineage>
</organism>
<reference evidence="1 2" key="1">
    <citation type="journal article" date="2016" name="Sci. Rep.">
        <title>Metabolic traits of an uncultured archaeal lineage -MSBL1- from brine pools of the Red Sea.</title>
        <authorList>
            <person name="Mwirichia R."/>
            <person name="Alam I."/>
            <person name="Rashid M."/>
            <person name="Vinu M."/>
            <person name="Ba-Alawi W."/>
            <person name="Anthony Kamau A."/>
            <person name="Kamanda Ngugi D."/>
            <person name="Goker M."/>
            <person name="Klenk H.P."/>
            <person name="Bajic V."/>
            <person name="Stingl U."/>
        </authorList>
    </citation>
    <scope>NUCLEOTIDE SEQUENCE [LARGE SCALE GENOMIC DNA]</scope>
    <source>
        <strain evidence="1">SCGC-AAA259D18</strain>
    </source>
</reference>
<keyword evidence="2" id="KW-1185">Reference proteome</keyword>
<accession>A0A133UCA9</accession>
<gene>
    <name evidence="1" type="ORF">AKJ63_00760</name>
</gene>
<protein>
    <submittedName>
        <fullName evidence="1">Uncharacterized protein</fullName>
    </submittedName>
</protein>
<dbReference type="AlphaFoldDB" id="A0A133UCA9"/>
<dbReference type="EMBL" id="LHXM01000010">
    <property type="protein sequence ID" value="KXA91837.1"/>
    <property type="molecule type" value="Genomic_DNA"/>
</dbReference>
<sequence length="76" mass="8534">GKAETYQKLSSTGYYSISFLYPWVEVLRGEKEPAPLAKISLKTMLIMEGIYMSNELGKEISAEEVKKKSKSTSLEP</sequence>
<comment type="caution">
    <text evidence="1">The sequence shown here is derived from an EMBL/GenBank/DDBJ whole genome shotgun (WGS) entry which is preliminary data.</text>
</comment>
<evidence type="ECO:0000313" key="1">
    <source>
        <dbReference type="EMBL" id="KXA91837.1"/>
    </source>
</evidence>